<evidence type="ECO:0000313" key="2">
    <source>
        <dbReference type="Proteomes" id="UP000270094"/>
    </source>
</evidence>
<dbReference type="Proteomes" id="UP000270094">
    <property type="component" value="Unassembled WGS sequence"/>
</dbReference>
<dbReference type="AlphaFoldDB" id="A0A3P7KUF7"/>
<dbReference type="EMBL" id="UYYB01034060">
    <property type="protein sequence ID" value="VDM74075.1"/>
    <property type="molecule type" value="Genomic_DNA"/>
</dbReference>
<protein>
    <submittedName>
        <fullName evidence="1">Uncharacterized protein</fullName>
    </submittedName>
</protein>
<reference evidence="1 2" key="1">
    <citation type="submission" date="2018-11" db="EMBL/GenBank/DDBJ databases">
        <authorList>
            <consortium name="Pathogen Informatics"/>
        </authorList>
    </citation>
    <scope>NUCLEOTIDE SEQUENCE [LARGE SCALE GENOMIC DNA]</scope>
</reference>
<evidence type="ECO:0000313" key="1">
    <source>
        <dbReference type="EMBL" id="VDM74075.1"/>
    </source>
</evidence>
<keyword evidence="2" id="KW-1185">Reference proteome</keyword>
<sequence length="50" mass="6140">MVWWICCLSRICRILLILPILCRVLWRTLLWSKLPWIRLLRMGKQQGWSS</sequence>
<proteinExistence type="predicted"/>
<accession>A0A3P7KUF7</accession>
<gene>
    <name evidence="1" type="ORF">SVUK_LOCUS9073</name>
</gene>
<name>A0A3P7KUF7_STRVU</name>
<organism evidence="1 2">
    <name type="scientific">Strongylus vulgaris</name>
    <name type="common">Blood worm</name>
    <dbReference type="NCBI Taxonomy" id="40348"/>
    <lineage>
        <taxon>Eukaryota</taxon>
        <taxon>Metazoa</taxon>
        <taxon>Ecdysozoa</taxon>
        <taxon>Nematoda</taxon>
        <taxon>Chromadorea</taxon>
        <taxon>Rhabditida</taxon>
        <taxon>Rhabditina</taxon>
        <taxon>Rhabditomorpha</taxon>
        <taxon>Strongyloidea</taxon>
        <taxon>Strongylidae</taxon>
        <taxon>Strongylus</taxon>
    </lineage>
</organism>